<dbReference type="PANTHER" id="PTHR11815">
    <property type="entry name" value="SUCCINYL-COA SYNTHETASE BETA CHAIN"/>
    <property type="match status" value="1"/>
</dbReference>
<dbReference type="GO" id="GO:0006099">
    <property type="term" value="P:tricarboxylic acid cycle"/>
    <property type="evidence" value="ECO:0007669"/>
    <property type="project" value="UniProtKB-UniPathway"/>
</dbReference>
<dbReference type="PIRSF" id="PIRSF001554">
    <property type="entry name" value="SucCS_beta"/>
    <property type="match status" value="1"/>
</dbReference>
<evidence type="ECO:0000256" key="5">
    <source>
        <dbReference type="ARBA" id="ARBA00022723"/>
    </source>
</evidence>
<dbReference type="AlphaFoldDB" id="V5G520"/>
<dbReference type="Pfam" id="PF08442">
    <property type="entry name" value="ATP-grasp_2"/>
    <property type="match status" value="1"/>
</dbReference>
<dbReference type="InterPro" id="IPR005811">
    <property type="entry name" value="SUCC_ACL_C"/>
</dbReference>
<keyword evidence="4 8" id="KW-0436">Ligase</keyword>
<evidence type="ECO:0000256" key="6">
    <source>
        <dbReference type="ARBA" id="ARBA00022741"/>
    </source>
</evidence>
<dbReference type="Gene3D" id="3.30.470.20">
    <property type="entry name" value="ATP-grasp fold, B domain"/>
    <property type="match status" value="1"/>
</dbReference>
<gene>
    <name evidence="11" type="primary">SUCB2</name>
</gene>
<evidence type="ECO:0000256" key="4">
    <source>
        <dbReference type="ARBA" id="ARBA00022598"/>
    </source>
</evidence>
<dbReference type="PROSITE" id="PS01217">
    <property type="entry name" value="SUCCINYL_COA_LIG_3"/>
    <property type="match status" value="1"/>
</dbReference>
<comment type="pathway">
    <text evidence="2">Carbohydrate metabolism; tricarboxylic acid cycle; succinate from succinyl-CoA (ligase route): step 1/1.</text>
</comment>
<dbReference type="InterPro" id="IPR016102">
    <property type="entry name" value="Succinyl-CoA_synth-like"/>
</dbReference>
<dbReference type="Gene3D" id="3.40.50.261">
    <property type="entry name" value="Succinyl-CoA synthetase domains"/>
    <property type="match status" value="1"/>
</dbReference>
<dbReference type="GO" id="GO:0006104">
    <property type="term" value="P:succinyl-CoA metabolic process"/>
    <property type="evidence" value="ECO:0007669"/>
    <property type="project" value="TreeGrafter"/>
</dbReference>
<evidence type="ECO:0000256" key="3">
    <source>
        <dbReference type="ARBA" id="ARBA00022532"/>
    </source>
</evidence>
<dbReference type="PANTHER" id="PTHR11815:SF10">
    <property type="entry name" value="SUCCINATE--COA LIGASE [GDP-FORMING] SUBUNIT BETA, MITOCHONDRIAL"/>
    <property type="match status" value="1"/>
</dbReference>
<keyword evidence="3" id="KW-0816">Tricarboxylic acid cycle</keyword>
<dbReference type="InterPro" id="IPR017866">
    <property type="entry name" value="Succ-CoA_synthase_bsu_CS"/>
</dbReference>
<dbReference type="GO" id="GO:0046872">
    <property type="term" value="F:metal ion binding"/>
    <property type="evidence" value="ECO:0007669"/>
    <property type="project" value="UniProtKB-KW"/>
</dbReference>
<evidence type="ECO:0000256" key="8">
    <source>
        <dbReference type="RuleBase" id="RU361258"/>
    </source>
</evidence>
<dbReference type="GO" id="GO:0005524">
    <property type="term" value="F:ATP binding"/>
    <property type="evidence" value="ECO:0007669"/>
    <property type="project" value="InterPro"/>
</dbReference>
<dbReference type="GO" id="GO:0042709">
    <property type="term" value="C:succinate-CoA ligase complex"/>
    <property type="evidence" value="ECO:0007669"/>
    <property type="project" value="TreeGrafter"/>
</dbReference>
<proteinExistence type="inferred from homology"/>
<dbReference type="InterPro" id="IPR013650">
    <property type="entry name" value="ATP-grasp_succ-CoA_synth-type"/>
</dbReference>
<dbReference type="Gene3D" id="3.30.1490.20">
    <property type="entry name" value="ATP-grasp fold, A domain"/>
    <property type="match status" value="1"/>
</dbReference>
<sequence length="310" mass="33763">MLGHKLITKQTPRDGILVNKIMIAQSVNIKRETYFCILMDRQRNGPVIIASPSGGVDIEAVAEKTPHLIKNVPVDIFKGVTDQMADELAEFLEFKGLLKQKASNEIKKLWKLFLSVDATQLEINPLVETDDNQVISVDAKLNFDDNAQFRQKEIFSAEDTSENDPREVEASKYNLNYIGMTGNIGCLVNGAGLAMATMDIIKLHGGDPANFLDVGGGVKEDQVRAAFRIITSDEKVKAILVNVFGGIVNCVTIANGIVGALKTMSLKVPLVVRLEGTNADEARRIIKESGLNIRTAVDLEDAAKKAVASV</sequence>
<dbReference type="NCBIfam" id="TIGR01016">
    <property type="entry name" value="sucCoAbeta"/>
    <property type="match status" value="1"/>
</dbReference>
<dbReference type="Pfam" id="PF00549">
    <property type="entry name" value="Ligase_CoA"/>
    <property type="match status" value="1"/>
</dbReference>
<evidence type="ECO:0000256" key="7">
    <source>
        <dbReference type="ARBA" id="ARBA00022842"/>
    </source>
</evidence>
<feature type="domain" description="ATP-citrate synthase/succinyl-CoA ligase C-terminal" evidence="9">
    <location>
        <begin position="187"/>
        <end position="307"/>
    </location>
</feature>
<reference evidence="11" key="1">
    <citation type="submission" date="2013-07" db="EMBL/GenBank/DDBJ databases">
        <title>Midgut Transcriptome Profiling of Anoplphora glabripennis, a Lignocellulose Degrading, Wood-Boring Cerambycid.</title>
        <authorList>
            <person name="Scully E.D."/>
            <person name="Hoover K."/>
            <person name="Carlson J.E."/>
            <person name="Tien M."/>
            <person name="Geib S.M."/>
        </authorList>
    </citation>
    <scope>NUCLEOTIDE SEQUENCE</scope>
</reference>
<dbReference type="InterPro" id="IPR013815">
    <property type="entry name" value="ATP_grasp_subdomain_1"/>
</dbReference>
<evidence type="ECO:0000259" key="10">
    <source>
        <dbReference type="Pfam" id="PF08442"/>
    </source>
</evidence>
<keyword evidence="5" id="KW-0479">Metal-binding</keyword>
<comment type="cofactor">
    <cofactor evidence="1">
        <name>Mg(2+)</name>
        <dbReference type="ChEBI" id="CHEBI:18420"/>
    </cofactor>
</comment>
<evidence type="ECO:0000256" key="2">
    <source>
        <dbReference type="ARBA" id="ARBA00005064"/>
    </source>
</evidence>
<dbReference type="FunFam" id="3.40.50.261:FF:000001">
    <property type="entry name" value="Succinate--CoA ligase [ADP-forming] subunit beta"/>
    <property type="match status" value="1"/>
</dbReference>
<dbReference type="SUPFAM" id="SSF56059">
    <property type="entry name" value="Glutathione synthetase ATP-binding domain-like"/>
    <property type="match status" value="1"/>
</dbReference>
<name>V5G520_ANOGL</name>
<dbReference type="GO" id="GO:0005739">
    <property type="term" value="C:mitochondrion"/>
    <property type="evidence" value="ECO:0007669"/>
    <property type="project" value="TreeGrafter"/>
</dbReference>
<dbReference type="UniPathway" id="UPA00223">
    <property type="reaction ID" value="UER00999"/>
</dbReference>
<comment type="similarity">
    <text evidence="8">Belongs to the succinate/malate CoA ligase beta subunit family.</text>
</comment>
<dbReference type="EC" id="6.2.1.-" evidence="8"/>
<protein>
    <recommendedName>
        <fullName evidence="8">Succinate-CoA ligase subunit beta</fullName>
        <ecNumber evidence="8">6.2.1.-</ecNumber>
    </recommendedName>
</protein>
<dbReference type="GO" id="GO:0004776">
    <property type="term" value="F:succinate-CoA ligase (GDP-forming) activity"/>
    <property type="evidence" value="ECO:0007669"/>
    <property type="project" value="TreeGrafter"/>
</dbReference>
<dbReference type="InterPro" id="IPR005809">
    <property type="entry name" value="Succ_CoA_ligase-like_bsu"/>
</dbReference>
<comment type="subunit">
    <text evidence="8">Heterodimer of an alpha and a beta subunit.</text>
</comment>
<feature type="domain" description="ATP-grasp fold succinyl-CoA synthetase-type" evidence="10">
    <location>
        <begin position="1"/>
        <end position="128"/>
    </location>
</feature>
<keyword evidence="7" id="KW-0460">Magnesium</keyword>
<evidence type="ECO:0000256" key="1">
    <source>
        <dbReference type="ARBA" id="ARBA00001946"/>
    </source>
</evidence>
<evidence type="ECO:0000259" key="9">
    <source>
        <dbReference type="Pfam" id="PF00549"/>
    </source>
</evidence>
<keyword evidence="6 8" id="KW-0547">Nucleotide-binding</keyword>
<accession>V5G520</accession>
<dbReference type="SUPFAM" id="SSF52210">
    <property type="entry name" value="Succinyl-CoA synthetase domains"/>
    <property type="match status" value="1"/>
</dbReference>
<dbReference type="EMBL" id="GALX01003311">
    <property type="protein sequence ID" value="JAB65155.1"/>
    <property type="molecule type" value="Transcribed_RNA"/>
</dbReference>
<dbReference type="OrthoDB" id="1552at2759"/>
<dbReference type="FunFam" id="3.30.470.20:FF:000002">
    <property type="entry name" value="Succinate--CoA ligase [ADP-forming] subunit beta"/>
    <property type="match status" value="1"/>
</dbReference>
<evidence type="ECO:0000313" key="11">
    <source>
        <dbReference type="EMBL" id="JAB65155.1"/>
    </source>
</evidence>
<dbReference type="NCBIfam" id="NF001913">
    <property type="entry name" value="PRK00696.1"/>
    <property type="match status" value="1"/>
</dbReference>
<organism evidence="11">
    <name type="scientific">Anoplophora glabripennis</name>
    <name type="common">Asian longhorn beetle</name>
    <name type="synonym">Anoplophora nobilis</name>
    <dbReference type="NCBI Taxonomy" id="217634"/>
    <lineage>
        <taxon>Eukaryota</taxon>
        <taxon>Metazoa</taxon>
        <taxon>Ecdysozoa</taxon>
        <taxon>Arthropoda</taxon>
        <taxon>Hexapoda</taxon>
        <taxon>Insecta</taxon>
        <taxon>Pterygota</taxon>
        <taxon>Neoptera</taxon>
        <taxon>Endopterygota</taxon>
        <taxon>Coleoptera</taxon>
        <taxon>Polyphaga</taxon>
        <taxon>Cucujiformia</taxon>
        <taxon>Chrysomeloidea</taxon>
        <taxon>Cerambycidae</taxon>
        <taxon>Lamiinae</taxon>
        <taxon>Lamiini</taxon>
        <taxon>Anoplophora</taxon>
    </lineage>
</organism>